<protein>
    <submittedName>
        <fullName evidence="1">Uncharacterized protein</fullName>
    </submittedName>
</protein>
<organism evidence="1">
    <name type="scientific">uncultured Caudovirales phage</name>
    <dbReference type="NCBI Taxonomy" id="2100421"/>
    <lineage>
        <taxon>Viruses</taxon>
        <taxon>Duplodnaviria</taxon>
        <taxon>Heunggongvirae</taxon>
        <taxon>Uroviricota</taxon>
        <taxon>Caudoviricetes</taxon>
        <taxon>Peduoviridae</taxon>
        <taxon>Maltschvirus</taxon>
        <taxon>Maltschvirus maltsch</taxon>
    </lineage>
</organism>
<accession>A0A6J5MSC1</accession>
<evidence type="ECO:0000313" key="1">
    <source>
        <dbReference type="EMBL" id="CAB4147993.1"/>
    </source>
</evidence>
<sequence length="102" mass="10893">MFLSCATTSSESEIENLDAIVKAKRCATASYCCDVQRSTPDSNRSLMALERLGRASGRRESFGAAQALLAASQLVLVAGLRRTCASAWAIRSTYGPVRSTVC</sequence>
<reference evidence="1" key="1">
    <citation type="submission" date="2020-04" db="EMBL/GenBank/DDBJ databases">
        <authorList>
            <person name="Chiriac C."/>
            <person name="Salcher M."/>
            <person name="Ghai R."/>
            <person name="Kavagutti S V."/>
        </authorList>
    </citation>
    <scope>NUCLEOTIDE SEQUENCE</scope>
</reference>
<gene>
    <name evidence="1" type="ORF">UFOVP431_71</name>
</gene>
<dbReference type="EMBL" id="LR796483">
    <property type="protein sequence ID" value="CAB4147993.1"/>
    <property type="molecule type" value="Genomic_DNA"/>
</dbReference>
<name>A0A6J5MSC1_9CAUD</name>
<proteinExistence type="predicted"/>